<evidence type="ECO:0000259" key="8">
    <source>
        <dbReference type="Pfam" id="PF17177"/>
    </source>
</evidence>
<keyword evidence="10" id="KW-1185">Reference proteome</keyword>
<dbReference type="Pfam" id="PF17177">
    <property type="entry name" value="PPR_long"/>
    <property type="match status" value="1"/>
</dbReference>
<dbReference type="GO" id="GO:1990904">
    <property type="term" value="C:ribonucleoprotein complex"/>
    <property type="evidence" value="ECO:0007669"/>
    <property type="project" value="UniProtKB-KW"/>
</dbReference>
<feature type="repeat" description="PPR" evidence="5">
    <location>
        <begin position="277"/>
        <end position="311"/>
    </location>
</feature>
<dbReference type="Pfam" id="PF04758">
    <property type="entry name" value="Ribosomal_S30"/>
    <property type="match status" value="1"/>
</dbReference>
<evidence type="ECO:0000256" key="7">
    <source>
        <dbReference type="SAM" id="SignalP"/>
    </source>
</evidence>
<gene>
    <name evidence="9" type="ORF">PPROV_000420000</name>
</gene>
<evidence type="ECO:0000256" key="4">
    <source>
        <dbReference type="ARBA" id="ARBA00023274"/>
    </source>
</evidence>
<evidence type="ECO:0000256" key="3">
    <source>
        <dbReference type="ARBA" id="ARBA00022980"/>
    </source>
</evidence>
<dbReference type="Pfam" id="PF01535">
    <property type="entry name" value="PPR"/>
    <property type="match status" value="1"/>
</dbReference>
<dbReference type="PROSITE" id="PS51375">
    <property type="entry name" value="PPR"/>
    <property type="match status" value="6"/>
</dbReference>
<comment type="caution">
    <text evidence="9">The sequence shown here is derived from an EMBL/GenBank/DDBJ whole genome shotgun (WGS) entry which is preliminary data.</text>
</comment>
<keyword evidence="4" id="KW-0687">Ribonucleoprotein</keyword>
<feature type="chain" id="PRO_5032733569" description="PROP1-like PPR domain-containing protein" evidence="7">
    <location>
        <begin position="21"/>
        <end position="632"/>
    </location>
</feature>
<feature type="repeat" description="PPR" evidence="5">
    <location>
        <begin position="242"/>
        <end position="276"/>
    </location>
</feature>
<dbReference type="Proteomes" id="UP000660262">
    <property type="component" value="Unassembled WGS sequence"/>
</dbReference>
<protein>
    <recommendedName>
        <fullName evidence="8">PROP1-like PPR domain-containing protein</fullName>
    </recommendedName>
</protein>
<comment type="similarity">
    <text evidence="1">Belongs to the PPR family. P subfamily.</text>
</comment>
<feature type="repeat" description="PPR" evidence="5">
    <location>
        <begin position="388"/>
        <end position="422"/>
    </location>
</feature>
<dbReference type="Pfam" id="PF13041">
    <property type="entry name" value="PPR_2"/>
    <property type="match status" value="1"/>
</dbReference>
<keyword evidence="2" id="KW-0677">Repeat</keyword>
<dbReference type="InterPro" id="IPR006846">
    <property type="entry name" value="Ribosomal_eS30"/>
</dbReference>
<evidence type="ECO:0000313" key="9">
    <source>
        <dbReference type="EMBL" id="GHP05450.1"/>
    </source>
</evidence>
<feature type="repeat" description="PPR" evidence="5">
    <location>
        <begin position="207"/>
        <end position="241"/>
    </location>
</feature>
<accession>A0A830HI32</accession>
<dbReference type="GO" id="GO:0005840">
    <property type="term" value="C:ribosome"/>
    <property type="evidence" value="ECO:0007669"/>
    <property type="project" value="UniProtKB-KW"/>
</dbReference>
<reference evidence="9" key="1">
    <citation type="submission" date="2020-10" db="EMBL/GenBank/DDBJ databases">
        <title>Unveiling of a novel bifunctional photoreceptor, Dualchrome1, isolated from a cosmopolitan green alga.</title>
        <authorList>
            <person name="Suzuki S."/>
            <person name="Kawachi M."/>
        </authorList>
    </citation>
    <scope>NUCLEOTIDE SEQUENCE</scope>
    <source>
        <strain evidence="9">NIES 2893</strain>
    </source>
</reference>
<evidence type="ECO:0000256" key="2">
    <source>
        <dbReference type="ARBA" id="ARBA00022737"/>
    </source>
</evidence>
<dbReference type="InterPro" id="IPR011990">
    <property type="entry name" value="TPR-like_helical_dom_sf"/>
</dbReference>
<organism evidence="9 10">
    <name type="scientific">Pycnococcus provasolii</name>
    <dbReference type="NCBI Taxonomy" id="41880"/>
    <lineage>
        <taxon>Eukaryota</taxon>
        <taxon>Viridiplantae</taxon>
        <taxon>Chlorophyta</taxon>
        <taxon>Pseudoscourfieldiophyceae</taxon>
        <taxon>Pseudoscourfieldiales</taxon>
        <taxon>Pycnococcaceae</taxon>
        <taxon>Pycnococcus</taxon>
    </lineage>
</organism>
<feature type="signal peptide" evidence="7">
    <location>
        <begin position="1"/>
        <end position="20"/>
    </location>
</feature>
<feature type="domain" description="PROP1-like PPR" evidence="8">
    <location>
        <begin position="324"/>
        <end position="497"/>
    </location>
</feature>
<keyword evidence="7" id="KW-0732">Signal</keyword>
<dbReference type="Gene3D" id="1.25.40.10">
    <property type="entry name" value="Tetratricopeptide repeat domain"/>
    <property type="match status" value="4"/>
</dbReference>
<evidence type="ECO:0000256" key="6">
    <source>
        <dbReference type="SAM" id="MobiDB-lite"/>
    </source>
</evidence>
<dbReference type="EMBL" id="BNJQ01000010">
    <property type="protein sequence ID" value="GHP05450.1"/>
    <property type="molecule type" value="Genomic_DNA"/>
</dbReference>
<feature type="region of interest" description="Disordered" evidence="6">
    <location>
        <begin position="48"/>
        <end position="69"/>
    </location>
</feature>
<dbReference type="InterPro" id="IPR002885">
    <property type="entry name" value="PPR_rpt"/>
</dbReference>
<feature type="repeat" description="PPR" evidence="5">
    <location>
        <begin position="314"/>
        <end position="348"/>
    </location>
</feature>
<dbReference type="OrthoDB" id="3446at2759"/>
<evidence type="ECO:0000313" key="10">
    <source>
        <dbReference type="Proteomes" id="UP000660262"/>
    </source>
</evidence>
<feature type="repeat" description="PPR" evidence="5">
    <location>
        <begin position="426"/>
        <end position="460"/>
    </location>
</feature>
<dbReference type="GO" id="GO:0003735">
    <property type="term" value="F:structural constituent of ribosome"/>
    <property type="evidence" value="ECO:0007669"/>
    <property type="project" value="InterPro"/>
</dbReference>
<dbReference type="PANTHER" id="PTHR47447">
    <property type="entry name" value="OS03G0856100 PROTEIN"/>
    <property type="match status" value="1"/>
</dbReference>
<evidence type="ECO:0000256" key="5">
    <source>
        <dbReference type="PROSITE-ProRule" id="PRU00708"/>
    </source>
</evidence>
<keyword evidence="3" id="KW-0689">Ribosomal protein</keyword>
<dbReference type="GO" id="GO:0006412">
    <property type="term" value="P:translation"/>
    <property type="evidence" value="ECO:0007669"/>
    <property type="project" value="InterPro"/>
</dbReference>
<dbReference type="NCBIfam" id="TIGR00756">
    <property type="entry name" value="PPR"/>
    <property type="match status" value="4"/>
</dbReference>
<proteinExistence type="inferred from homology"/>
<dbReference type="AlphaFoldDB" id="A0A830HI32"/>
<evidence type="ECO:0000256" key="1">
    <source>
        <dbReference type="ARBA" id="ARBA00007626"/>
    </source>
</evidence>
<sequence length="632" mass="68436">MVLLMTSVSLGLLRLPDVCASWNPSSAVSYLAQALRRGKVHGSLARAGKVRGQTPKVAKQDKKKQPKGRAMKRIKYNRRFVNVVVGPGKKRGPNSNDKAVAQVRVHFRPIFLSLNSEQPGTITRAAQHHGRGGVPFKNTKEARLAKQLAKCGTLSEIENLLTPMQTKDMSSKELSFMLGAICRRHGEPERALQALRHLESTGAPVRNVYSYTAVLSGLGRAGCISQAQALLASMDDVGLEADTAAHNAVLAALAKEARWQDAEALTEQMRSRGVPRDVYTYTSIVHALGRAGHWERARVLVRNMVRGRLETRPNVVTFSALMGACLACDEPAAAMATFHDMELCGVRPDAKALTHFFTACRAVDPPQGARALDIFRTQTECRDGVQPVTSTYNALIAALGSAGLCDDALAVLDEMEEADMEERSPNGITYNAALFACARAGRASDARLLCARMDAAGVRRDAVTYAELLRALARGGCLRESLQILDELEQGVREVRPNLVVYNVMLAECARSIGASSDDVDDDDLLSFVDRTVSSMESAGGDLSPDPFTRRAHLLALENANEWRRAAEVSRSTGADLDILRGVVYRGVDAARITLPLALEPLRTAANAVVASGRRARELGARELGARQQGKP</sequence>
<dbReference type="PANTHER" id="PTHR47447:SF17">
    <property type="entry name" value="OS12G0638900 PROTEIN"/>
    <property type="match status" value="1"/>
</dbReference>
<name>A0A830HI32_9CHLO</name>
<dbReference type="InterPro" id="IPR033443">
    <property type="entry name" value="PROP1-like_PPR_dom"/>
</dbReference>